<comment type="function">
    <text evidence="2 7">Catalyzes the formation of N(7)-methylguanine at position 46 (m7G46) in tRNA.</text>
</comment>
<evidence type="ECO:0000256" key="5">
    <source>
        <dbReference type="ARBA" id="ARBA00022691"/>
    </source>
</evidence>
<keyword evidence="3 7" id="KW-0489">Methyltransferase</keyword>
<gene>
    <name evidence="7 8" type="primary">trmB</name>
    <name evidence="8" type="ORF">HG15A2_33180</name>
</gene>
<evidence type="ECO:0000256" key="2">
    <source>
        <dbReference type="ARBA" id="ARBA00003015"/>
    </source>
</evidence>
<accession>A0A517MYL6</accession>
<dbReference type="PANTHER" id="PTHR23417">
    <property type="entry name" value="3-DEOXY-D-MANNO-OCTULOSONIC-ACID TRANSFERASE/TRNA GUANINE-N 7 - -METHYLTRANSFERASE"/>
    <property type="match status" value="1"/>
</dbReference>
<proteinExistence type="inferred from homology"/>
<dbReference type="KEGG" id="amob:HG15A2_33180"/>
<dbReference type="EMBL" id="CP036263">
    <property type="protein sequence ID" value="QDS99982.1"/>
    <property type="molecule type" value="Genomic_DNA"/>
</dbReference>
<dbReference type="Gene3D" id="3.40.50.150">
    <property type="entry name" value="Vaccinia Virus protein VP39"/>
    <property type="match status" value="1"/>
</dbReference>
<keyword evidence="4 7" id="KW-0808">Transferase</keyword>
<protein>
    <recommendedName>
        <fullName evidence="7">tRNA (guanine-N(7)-)-methyltransferase</fullName>
        <ecNumber evidence="7">2.1.1.33</ecNumber>
    </recommendedName>
    <alternativeName>
        <fullName evidence="7">tRNA (guanine(46)-N(7))-methyltransferase</fullName>
    </alternativeName>
    <alternativeName>
        <fullName evidence="7">tRNA(m7G46)-methyltransferase</fullName>
    </alternativeName>
</protein>
<dbReference type="InterPro" id="IPR055361">
    <property type="entry name" value="tRNA_methyltr_TrmB_bact"/>
</dbReference>
<dbReference type="InterPro" id="IPR003358">
    <property type="entry name" value="tRNA_(Gua-N-7)_MeTrfase_Trmb"/>
</dbReference>
<dbReference type="AlphaFoldDB" id="A0A517MYL6"/>
<dbReference type="OrthoDB" id="9802090at2"/>
<evidence type="ECO:0000313" key="8">
    <source>
        <dbReference type="EMBL" id="QDS99982.1"/>
    </source>
</evidence>
<keyword evidence="6 7" id="KW-0819">tRNA processing</keyword>
<keyword evidence="9" id="KW-1185">Reference proteome</keyword>
<dbReference type="Proteomes" id="UP000319852">
    <property type="component" value="Chromosome"/>
</dbReference>
<organism evidence="8 9">
    <name type="scientific">Adhaeretor mobilis</name>
    <dbReference type="NCBI Taxonomy" id="1930276"/>
    <lineage>
        <taxon>Bacteria</taxon>
        <taxon>Pseudomonadati</taxon>
        <taxon>Planctomycetota</taxon>
        <taxon>Planctomycetia</taxon>
        <taxon>Pirellulales</taxon>
        <taxon>Lacipirellulaceae</taxon>
        <taxon>Adhaeretor</taxon>
    </lineage>
</organism>
<evidence type="ECO:0000256" key="1">
    <source>
        <dbReference type="ARBA" id="ARBA00000142"/>
    </source>
</evidence>
<dbReference type="HAMAP" id="MF_01057">
    <property type="entry name" value="tRNA_methyltr_TrmB"/>
    <property type="match status" value="1"/>
</dbReference>
<comment type="catalytic activity">
    <reaction evidence="1 7">
        <text>guanosine(46) in tRNA + S-adenosyl-L-methionine = N(7)-methylguanosine(46) in tRNA + S-adenosyl-L-homocysteine</text>
        <dbReference type="Rhea" id="RHEA:42708"/>
        <dbReference type="Rhea" id="RHEA-COMP:10188"/>
        <dbReference type="Rhea" id="RHEA-COMP:10189"/>
        <dbReference type="ChEBI" id="CHEBI:57856"/>
        <dbReference type="ChEBI" id="CHEBI:59789"/>
        <dbReference type="ChEBI" id="CHEBI:74269"/>
        <dbReference type="ChEBI" id="CHEBI:74480"/>
        <dbReference type="EC" id="2.1.1.33"/>
    </reaction>
</comment>
<evidence type="ECO:0000256" key="6">
    <source>
        <dbReference type="ARBA" id="ARBA00022694"/>
    </source>
</evidence>
<name>A0A517MYL6_9BACT</name>
<feature type="binding site" evidence="7">
    <location>
        <position position="155"/>
    </location>
    <ligand>
        <name>substrate</name>
    </ligand>
</feature>
<sequence length="213" mass="24579">MGRRALKKLDPKIDLSGHFRTVEELPAPWNPAELFAKEQPLEVEMGSGKGLFLQTASGVCPEHNFLGVEVRQKYALHAAARLARGSRTNGMAVYGDGLRMFRECIPSASLAAVHVYFPDPWWKTRHRKRRILNEAFLNDIVRTLLPDGRLHFWTDVQRYFDATLELIAEKIALEGPVDVNEKPAEHDLDYRTHFERRTRLNDEPVYRAEFVKR</sequence>
<feature type="binding site" evidence="7">
    <location>
        <position position="119"/>
    </location>
    <ligand>
        <name>S-adenosyl-L-methionine</name>
        <dbReference type="ChEBI" id="CHEBI:59789"/>
    </ligand>
</feature>
<dbReference type="NCBIfam" id="TIGR00091">
    <property type="entry name" value="tRNA (guanosine(46)-N7)-methyltransferase TrmB"/>
    <property type="match status" value="1"/>
</dbReference>
<feature type="binding site" evidence="7">
    <location>
        <position position="123"/>
    </location>
    <ligand>
        <name>substrate</name>
    </ligand>
</feature>
<keyword evidence="5 7" id="KW-0949">S-adenosyl-L-methionine</keyword>
<dbReference type="PANTHER" id="PTHR23417:SF14">
    <property type="entry name" value="PENTACOTRIPEPTIDE-REPEAT REGION OF PRORP DOMAIN-CONTAINING PROTEIN"/>
    <property type="match status" value="1"/>
</dbReference>
<evidence type="ECO:0000313" key="9">
    <source>
        <dbReference type="Proteomes" id="UP000319852"/>
    </source>
</evidence>
<comment type="caution">
    <text evidence="7">Lacks conserved residue(s) required for the propagation of feature annotation.</text>
</comment>
<dbReference type="SUPFAM" id="SSF53335">
    <property type="entry name" value="S-adenosyl-L-methionine-dependent methyltransferases"/>
    <property type="match status" value="1"/>
</dbReference>
<dbReference type="InterPro" id="IPR029063">
    <property type="entry name" value="SAM-dependent_MTases_sf"/>
</dbReference>
<dbReference type="PROSITE" id="PS51625">
    <property type="entry name" value="SAM_MT_TRMB"/>
    <property type="match status" value="1"/>
</dbReference>
<evidence type="ECO:0000256" key="4">
    <source>
        <dbReference type="ARBA" id="ARBA00022679"/>
    </source>
</evidence>
<feature type="binding site" evidence="7">
    <location>
        <position position="44"/>
    </location>
    <ligand>
        <name>S-adenosyl-L-methionine</name>
        <dbReference type="ChEBI" id="CHEBI:59789"/>
    </ligand>
</feature>
<dbReference type="GO" id="GO:0043527">
    <property type="term" value="C:tRNA methyltransferase complex"/>
    <property type="evidence" value="ECO:0007669"/>
    <property type="project" value="TreeGrafter"/>
</dbReference>
<feature type="binding site" evidence="7">
    <location>
        <begin position="192"/>
        <end position="195"/>
    </location>
    <ligand>
        <name>substrate</name>
    </ligand>
</feature>
<comment type="similarity">
    <text evidence="7">Belongs to the class I-like SAM-binding methyltransferase superfamily. TrmB family.</text>
</comment>
<reference evidence="8 9" key="1">
    <citation type="submission" date="2019-02" db="EMBL/GenBank/DDBJ databases">
        <title>Deep-cultivation of Planctomycetes and their phenomic and genomic characterization uncovers novel biology.</title>
        <authorList>
            <person name="Wiegand S."/>
            <person name="Jogler M."/>
            <person name="Boedeker C."/>
            <person name="Pinto D."/>
            <person name="Vollmers J."/>
            <person name="Rivas-Marin E."/>
            <person name="Kohn T."/>
            <person name="Peeters S.H."/>
            <person name="Heuer A."/>
            <person name="Rast P."/>
            <person name="Oberbeckmann S."/>
            <person name="Bunk B."/>
            <person name="Jeske O."/>
            <person name="Meyerdierks A."/>
            <person name="Storesund J.E."/>
            <person name="Kallscheuer N."/>
            <person name="Luecker S."/>
            <person name="Lage O.M."/>
            <person name="Pohl T."/>
            <person name="Merkel B.J."/>
            <person name="Hornburger P."/>
            <person name="Mueller R.-W."/>
            <person name="Bruemmer F."/>
            <person name="Labrenz M."/>
            <person name="Spormann A.M."/>
            <person name="Op den Camp H."/>
            <person name="Overmann J."/>
            <person name="Amann R."/>
            <person name="Jetten M.S.M."/>
            <person name="Mascher T."/>
            <person name="Medema M.H."/>
            <person name="Devos D.P."/>
            <person name="Kaster A.-K."/>
            <person name="Ovreas L."/>
            <person name="Rohde M."/>
            <person name="Galperin M.Y."/>
            <person name="Jogler C."/>
        </authorList>
    </citation>
    <scope>NUCLEOTIDE SEQUENCE [LARGE SCALE GENOMIC DNA]</scope>
    <source>
        <strain evidence="8 9">HG15A2</strain>
    </source>
</reference>
<evidence type="ECO:0000256" key="7">
    <source>
        <dbReference type="HAMAP-Rule" id="MF_01057"/>
    </source>
</evidence>
<dbReference type="Pfam" id="PF02390">
    <property type="entry name" value="Methyltransf_4"/>
    <property type="match status" value="1"/>
</dbReference>
<dbReference type="UniPathway" id="UPA00989"/>
<dbReference type="EC" id="2.1.1.33" evidence="7"/>
<dbReference type="GO" id="GO:0008176">
    <property type="term" value="F:tRNA (guanine(46)-N7)-methyltransferase activity"/>
    <property type="evidence" value="ECO:0007669"/>
    <property type="project" value="UniProtKB-UniRule"/>
</dbReference>
<evidence type="ECO:0000256" key="3">
    <source>
        <dbReference type="ARBA" id="ARBA00022603"/>
    </source>
</evidence>
<dbReference type="RefSeq" id="WP_145061152.1">
    <property type="nucleotide sequence ID" value="NZ_CP036263.1"/>
</dbReference>
<feature type="binding site" evidence="7">
    <location>
        <position position="69"/>
    </location>
    <ligand>
        <name>S-adenosyl-L-methionine</name>
        <dbReference type="ChEBI" id="CHEBI:59789"/>
    </ligand>
</feature>
<comment type="pathway">
    <text evidence="7">tRNA modification; N(7)-methylguanine-tRNA biosynthesis.</text>
</comment>
<feature type="binding site" evidence="7">
    <location>
        <position position="96"/>
    </location>
    <ligand>
        <name>S-adenosyl-L-methionine</name>
        <dbReference type="ChEBI" id="CHEBI:59789"/>
    </ligand>
</feature>